<dbReference type="Pfam" id="PF19524">
    <property type="entry name" value="DUF6054"/>
    <property type="match status" value="1"/>
</dbReference>
<accession>A0A926DG54</accession>
<keyword evidence="2" id="KW-1185">Reference proteome</keyword>
<dbReference type="InterPro" id="IPR046117">
    <property type="entry name" value="DUF6054"/>
</dbReference>
<reference evidence="1" key="1">
    <citation type="submission" date="2020-08" db="EMBL/GenBank/DDBJ databases">
        <title>Genome public.</title>
        <authorList>
            <person name="Liu C."/>
            <person name="Sun Q."/>
        </authorList>
    </citation>
    <scope>NUCLEOTIDE SEQUENCE</scope>
    <source>
        <strain evidence="1">BX7</strain>
    </source>
</reference>
<evidence type="ECO:0000313" key="1">
    <source>
        <dbReference type="EMBL" id="MBC8536684.1"/>
    </source>
</evidence>
<sequence>MATIVLRGRGDLSRIADGLLEGVLANGMSCELVEQTERTVGDARIAFLVFEKFYYRASNRLSLSALLIEQGGVIDATLVGAGGGQGPLLRFDWGSEENFAGVGAEVLEGLGFTRV</sequence>
<name>A0A926DG54_9FIRM</name>
<organism evidence="1 2">
    <name type="scientific">Feifania hominis</name>
    <dbReference type="NCBI Taxonomy" id="2763660"/>
    <lineage>
        <taxon>Bacteria</taxon>
        <taxon>Bacillati</taxon>
        <taxon>Bacillota</taxon>
        <taxon>Clostridia</taxon>
        <taxon>Eubacteriales</taxon>
        <taxon>Feifaniaceae</taxon>
        <taxon>Feifania</taxon>
    </lineage>
</organism>
<proteinExistence type="predicted"/>
<protein>
    <submittedName>
        <fullName evidence="1">Uncharacterized protein</fullName>
    </submittedName>
</protein>
<comment type="caution">
    <text evidence="1">The sequence shown here is derived from an EMBL/GenBank/DDBJ whole genome shotgun (WGS) entry which is preliminary data.</text>
</comment>
<dbReference type="AlphaFoldDB" id="A0A926DG54"/>
<dbReference type="RefSeq" id="WP_249300520.1">
    <property type="nucleotide sequence ID" value="NZ_JACRSP010000003.1"/>
</dbReference>
<dbReference type="Proteomes" id="UP000620366">
    <property type="component" value="Unassembled WGS sequence"/>
</dbReference>
<gene>
    <name evidence="1" type="ORF">H8695_08305</name>
</gene>
<evidence type="ECO:0000313" key="2">
    <source>
        <dbReference type="Proteomes" id="UP000620366"/>
    </source>
</evidence>
<dbReference type="EMBL" id="JACRSP010000003">
    <property type="protein sequence ID" value="MBC8536684.1"/>
    <property type="molecule type" value="Genomic_DNA"/>
</dbReference>